<gene>
    <name evidence="1" type="ORF">DFQ27_002483</name>
</gene>
<feature type="non-terminal residue" evidence="1">
    <location>
        <position position="1"/>
    </location>
</feature>
<evidence type="ECO:0000313" key="2">
    <source>
        <dbReference type="Proteomes" id="UP000807716"/>
    </source>
</evidence>
<reference evidence="1" key="1">
    <citation type="journal article" date="2020" name="Fungal Divers.">
        <title>Resolving the Mortierellaceae phylogeny through synthesis of multi-gene phylogenetics and phylogenomics.</title>
        <authorList>
            <person name="Vandepol N."/>
            <person name="Liber J."/>
            <person name="Desiro A."/>
            <person name="Na H."/>
            <person name="Kennedy M."/>
            <person name="Barry K."/>
            <person name="Grigoriev I.V."/>
            <person name="Miller A.N."/>
            <person name="O'Donnell K."/>
            <person name="Stajich J.E."/>
            <person name="Bonito G."/>
        </authorList>
    </citation>
    <scope>NUCLEOTIDE SEQUENCE</scope>
    <source>
        <strain evidence="1">BC1065</strain>
    </source>
</reference>
<feature type="non-terminal residue" evidence="1">
    <location>
        <position position="221"/>
    </location>
</feature>
<dbReference type="Proteomes" id="UP000807716">
    <property type="component" value="Unassembled WGS sequence"/>
</dbReference>
<evidence type="ECO:0008006" key="3">
    <source>
        <dbReference type="Google" id="ProtNLM"/>
    </source>
</evidence>
<comment type="caution">
    <text evidence="1">The sequence shown here is derived from an EMBL/GenBank/DDBJ whole genome shotgun (WGS) entry which is preliminary data.</text>
</comment>
<accession>A0A9P6TUH3</accession>
<dbReference type="EMBL" id="JAAAJB010001938">
    <property type="protein sequence ID" value="KAG0247160.1"/>
    <property type="molecule type" value="Genomic_DNA"/>
</dbReference>
<protein>
    <recommendedName>
        <fullName evidence="3">Endonuclease/exonuclease/phosphatase domain-containing protein</fullName>
    </recommendedName>
</protein>
<dbReference type="OrthoDB" id="2446490at2759"/>
<dbReference type="AlphaFoldDB" id="A0A9P6TUH3"/>
<keyword evidence="2" id="KW-1185">Reference proteome</keyword>
<organism evidence="1 2">
    <name type="scientific">Actinomortierella ambigua</name>
    <dbReference type="NCBI Taxonomy" id="1343610"/>
    <lineage>
        <taxon>Eukaryota</taxon>
        <taxon>Fungi</taxon>
        <taxon>Fungi incertae sedis</taxon>
        <taxon>Mucoromycota</taxon>
        <taxon>Mortierellomycotina</taxon>
        <taxon>Mortierellomycetes</taxon>
        <taxon>Mortierellales</taxon>
        <taxon>Mortierellaceae</taxon>
        <taxon>Actinomortierella</taxon>
    </lineage>
</organism>
<proteinExistence type="predicted"/>
<evidence type="ECO:0000313" key="1">
    <source>
        <dbReference type="EMBL" id="KAG0247160.1"/>
    </source>
</evidence>
<name>A0A9P6TUH3_9FUNG</name>
<sequence>DAYASRTRLDYILATRGTFPLVSGYLVQDVTAISSDHFLVSAKVNFADPTNPPKIRAAPSLDTRILYETDFRDKVKEAFSHYNTKRKERPNLYLSASAFWDDIKARCLLLAQQYKNNARAGTRQHRQDLWKSLTSANASLDLDPSSLPAMAEKAAAWEELRALELADMDRRATLAKIQWLEEGEVPSPYFSNRLKTKAKRQTIQGLLDDGTVVTAQARMHE</sequence>